<keyword evidence="3 6" id="KW-0812">Transmembrane</keyword>
<evidence type="ECO:0000313" key="9">
    <source>
        <dbReference type="Proteomes" id="UP001326567"/>
    </source>
</evidence>
<dbReference type="RefSeq" id="WP_322329914.1">
    <property type="nucleotide sequence ID" value="NZ_CP139727.1"/>
</dbReference>
<dbReference type="PANTHER" id="PTHR38459">
    <property type="entry name" value="PROPHAGE BACTOPRENOL-LINKED GLUCOSE TRANSLOCASE HOMOLOG"/>
    <property type="match status" value="1"/>
</dbReference>
<feature type="transmembrane region" description="Helical" evidence="6">
    <location>
        <begin position="102"/>
        <end position="123"/>
    </location>
</feature>
<geneLocation type="plasmid" evidence="8 9">
    <name>unnamed02</name>
</geneLocation>
<dbReference type="InterPro" id="IPR007267">
    <property type="entry name" value="GtrA_DPMS_TM"/>
</dbReference>
<accession>A0ABZ0V6E4</accession>
<dbReference type="Pfam" id="PF04138">
    <property type="entry name" value="GtrA_DPMS_TM"/>
    <property type="match status" value="1"/>
</dbReference>
<evidence type="ECO:0000256" key="5">
    <source>
        <dbReference type="ARBA" id="ARBA00023136"/>
    </source>
</evidence>
<proteinExistence type="inferred from homology"/>
<evidence type="ECO:0000256" key="3">
    <source>
        <dbReference type="ARBA" id="ARBA00022692"/>
    </source>
</evidence>
<evidence type="ECO:0000259" key="7">
    <source>
        <dbReference type="Pfam" id="PF04138"/>
    </source>
</evidence>
<feature type="transmembrane region" description="Helical" evidence="6">
    <location>
        <begin position="7"/>
        <end position="31"/>
    </location>
</feature>
<keyword evidence="8" id="KW-0614">Plasmid</keyword>
<evidence type="ECO:0000256" key="4">
    <source>
        <dbReference type="ARBA" id="ARBA00022989"/>
    </source>
</evidence>
<comment type="subcellular location">
    <subcellularLocation>
        <location evidence="1">Membrane</location>
        <topology evidence="1">Multi-pass membrane protein</topology>
    </subcellularLocation>
</comment>
<comment type="similarity">
    <text evidence="2">Belongs to the GtrA family.</text>
</comment>
<feature type="transmembrane region" description="Helical" evidence="6">
    <location>
        <begin position="37"/>
        <end position="53"/>
    </location>
</feature>
<dbReference type="InterPro" id="IPR051401">
    <property type="entry name" value="GtrA_CellWall_Glycosyl"/>
</dbReference>
<protein>
    <submittedName>
        <fullName evidence="8">GtrA family protein</fullName>
    </submittedName>
</protein>
<evidence type="ECO:0000256" key="2">
    <source>
        <dbReference type="ARBA" id="ARBA00009399"/>
    </source>
</evidence>
<sequence>MPRLNQLCSFALVGVTTAGVYVSLYLILLYAGLLQEFANALAFGCAVILQYVGQARLTFDQQLNDPRQMIRFGLMVIGGAVTSSLITGPTAAYFALPSWAAALIVTVILPIQNFLFMSLWVFAKPNTFKA</sequence>
<keyword evidence="4 6" id="KW-1133">Transmembrane helix</keyword>
<name>A0ABZ0V6E4_9RHOB</name>
<evidence type="ECO:0000256" key="6">
    <source>
        <dbReference type="SAM" id="Phobius"/>
    </source>
</evidence>
<dbReference type="EMBL" id="CP139727">
    <property type="protein sequence ID" value="WPZ23546.1"/>
    <property type="molecule type" value="Genomic_DNA"/>
</dbReference>
<evidence type="ECO:0000256" key="1">
    <source>
        <dbReference type="ARBA" id="ARBA00004141"/>
    </source>
</evidence>
<dbReference type="Proteomes" id="UP001326567">
    <property type="component" value="Plasmid unnamed02"/>
</dbReference>
<keyword evidence="5 6" id="KW-0472">Membrane</keyword>
<keyword evidence="9" id="KW-1185">Reference proteome</keyword>
<feature type="transmembrane region" description="Helical" evidence="6">
    <location>
        <begin position="74"/>
        <end position="96"/>
    </location>
</feature>
<organism evidence="8 9">
    <name type="scientific">Sulfitobacter faviae</name>
    <dbReference type="NCBI Taxonomy" id="1775881"/>
    <lineage>
        <taxon>Bacteria</taxon>
        <taxon>Pseudomonadati</taxon>
        <taxon>Pseudomonadota</taxon>
        <taxon>Alphaproteobacteria</taxon>
        <taxon>Rhodobacterales</taxon>
        <taxon>Roseobacteraceae</taxon>
        <taxon>Sulfitobacter</taxon>
    </lineage>
</organism>
<dbReference type="PANTHER" id="PTHR38459:SF1">
    <property type="entry name" value="PROPHAGE BACTOPRENOL-LINKED GLUCOSE TRANSLOCASE HOMOLOG"/>
    <property type="match status" value="1"/>
</dbReference>
<gene>
    <name evidence="8" type="ORF">T7987_17725</name>
</gene>
<evidence type="ECO:0000313" key="8">
    <source>
        <dbReference type="EMBL" id="WPZ23546.1"/>
    </source>
</evidence>
<feature type="domain" description="GtrA/DPMS transmembrane" evidence="7">
    <location>
        <begin position="10"/>
        <end position="122"/>
    </location>
</feature>
<reference evidence="8 9" key="1">
    <citation type="submission" date="2023-11" db="EMBL/GenBank/DDBJ databases">
        <title>From the Deep-Sea to the Surface: Bacterial Genomes Isolated from the Moytirra Hydrothermal Vent Plume.</title>
        <authorList>
            <person name="Major S.R."/>
        </authorList>
    </citation>
    <scope>NUCLEOTIDE SEQUENCE [LARGE SCALE GENOMIC DNA]</scope>
    <source>
        <strain evidence="8 9">OXR-9</strain>
        <plasmid evidence="8 9">unnamed02</plasmid>
    </source>
</reference>